<evidence type="ECO:0000313" key="1">
    <source>
        <dbReference type="EMBL" id="KAH3893780.1"/>
    </source>
</evidence>
<keyword evidence="2" id="KW-1185">Reference proteome</keyword>
<organism evidence="1 2">
    <name type="scientific">Dreissena polymorpha</name>
    <name type="common">Zebra mussel</name>
    <name type="synonym">Mytilus polymorpha</name>
    <dbReference type="NCBI Taxonomy" id="45954"/>
    <lineage>
        <taxon>Eukaryota</taxon>
        <taxon>Metazoa</taxon>
        <taxon>Spiralia</taxon>
        <taxon>Lophotrochozoa</taxon>
        <taxon>Mollusca</taxon>
        <taxon>Bivalvia</taxon>
        <taxon>Autobranchia</taxon>
        <taxon>Heteroconchia</taxon>
        <taxon>Euheterodonta</taxon>
        <taxon>Imparidentia</taxon>
        <taxon>Neoheterodontei</taxon>
        <taxon>Myida</taxon>
        <taxon>Dreissenoidea</taxon>
        <taxon>Dreissenidae</taxon>
        <taxon>Dreissena</taxon>
    </lineage>
</organism>
<gene>
    <name evidence="1" type="ORF">DPMN_017931</name>
</gene>
<protein>
    <submittedName>
        <fullName evidence="1">Uncharacterized protein</fullName>
    </submittedName>
</protein>
<dbReference type="EMBL" id="JAIWYP010000001">
    <property type="protein sequence ID" value="KAH3893780.1"/>
    <property type="molecule type" value="Genomic_DNA"/>
</dbReference>
<dbReference type="AlphaFoldDB" id="A0A9D4NE87"/>
<dbReference type="Proteomes" id="UP000828390">
    <property type="component" value="Unassembled WGS sequence"/>
</dbReference>
<proteinExistence type="predicted"/>
<reference evidence="1" key="2">
    <citation type="submission" date="2020-11" db="EMBL/GenBank/DDBJ databases">
        <authorList>
            <person name="McCartney M.A."/>
            <person name="Auch B."/>
            <person name="Kono T."/>
            <person name="Mallez S."/>
            <person name="Becker A."/>
            <person name="Gohl D.M."/>
            <person name="Silverstein K.A.T."/>
            <person name="Koren S."/>
            <person name="Bechman K.B."/>
            <person name="Herman A."/>
            <person name="Abrahante J.E."/>
            <person name="Garbe J."/>
        </authorList>
    </citation>
    <scope>NUCLEOTIDE SEQUENCE</scope>
    <source>
        <strain evidence="1">Duluth1</strain>
        <tissue evidence="1">Whole animal</tissue>
    </source>
</reference>
<comment type="caution">
    <text evidence="1">The sequence shown here is derived from an EMBL/GenBank/DDBJ whole genome shotgun (WGS) entry which is preliminary data.</text>
</comment>
<accession>A0A9D4NE87</accession>
<name>A0A9D4NE87_DREPO</name>
<sequence length="69" mass="7824">MEPPRGLGLVTALPLNEFFNCVKFEVDIINSFRDMLMTKSVADGQTDDRKGIPICRRYFVAGETKMIVQ</sequence>
<evidence type="ECO:0000313" key="2">
    <source>
        <dbReference type="Proteomes" id="UP000828390"/>
    </source>
</evidence>
<reference evidence="1" key="1">
    <citation type="journal article" date="2019" name="bioRxiv">
        <title>The Genome of the Zebra Mussel, Dreissena polymorpha: A Resource for Invasive Species Research.</title>
        <authorList>
            <person name="McCartney M.A."/>
            <person name="Auch B."/>
            <person name="Kono T."/>
            <person name="Mallez S."/>
            <person name="Zhang Y."/>
            <person name="Obille A."/>
            <person name="Becker A."/>
            <person name="Abrahante J.E."/>
            <person name="Garbe J."/>
            <person name="Badalamenti J.P."/>
            <person name="Herman A."/>
            <person name="Mangelson H."/>
            <person name="Liachko I."/>
            <person name="Sullivan S."/>
            <person name="Sone E.D."/>
            <person name="Koren S."/>
            <person name="Silverstein K.A.T."/>
            <person name="Beckman K.B."/>
            <person name="Gohl D.M."/>
        </authorList>
    </citation>
    <scope>NUCLEOTIDE SEQUENCE</scope>
    <source>
        <strain evidence="1">Duluth1</strain>
        <tissue evidence="1">Whole animal</tissue>
    </source>
</reference>